<dbReference type="AlphaFoldDB" id="A0A2N4TJM3"/>
<dbReference type="EMBL" id="PKQE01000009">
    <property type="protein sequence ID" value="PLC39897.1"/>
    <property type="molecule type" value="Genomic_DNA"/>
</dbReference>
<sequence length="169" mass="17975">MMTLEQLGVLQRSQLETWMAVTEEAVSGVNRLIGLNLQAIKAGLGETEHCLQDAAGAQDAGEWWNAQARYLQPAGERVSGYTRNFVEIGVETQNGIARALQRHGDEVRRQWGFVAENLADAAPPGAEAAVNFFKASVGLEVAAAEAAEDAGGSRILVPSDVAARDGTAR</sequence>
<accession>A0A2N4TJM3</accession>
<protein>
    <submittedName>
        <fullName evidence="2">Phasin</fullName>
    </submittedName>
</protein>
<evidence type="ECO:0000313" key="2">
    <source>
        <dbReference type="EMBL" id="PLC39897.1"/>
    </source>
</evidence>
<dbReference type="InterPro" id="IPR018968">
    <property type="entry name" value="Phasin"/>
</dbReference>
<dbReference type="NCBIfam" id="TIGR01841">
    <property type="entry name" value="phasin"/>
    <property type="match status" value="1"/>
</dbReference>
<dbReference type="Proteomes" id="UP000234456">
    <property type="component" value="Unassembled WGS sequence"/>
</dbReference>
<organism evidence="2 3">
    <name type="scientific">Ralstonia pickettii</name>
    <name type="common">Burkholderia pickettii</name>
    <dbReference type="NCBI Taxonomy" id="329"/>
    <lineage>
        <taxon>Bacteria</taxon>
        <taxon>Pseudomonadati</taxon>
        <taxon>Pseudomonadota</taxon>
        <taxon>Betaproteobacteria</taxon>
        <taxon>Burkholderiales</taxon>
        <taxon>Burkholderiaceae</taxon>
        <taxon>Ralstonia</taxon>
    </lineage>
</organism>
<dbReference type="OrthoDB" id="8926169at2"/>
<proteinExistence type="predicted"/>
<dbReference type="InterPro" id="IPR010127">
    <property type="entry name" value="Phasin_subfam-1"/>
</dbReference>
<dbReference type="RefSeq" id="WP_027681101.1">
    <property type="nucleotide sequence ID" value="NZ_PKQE01000009.1"/>
</dbReference>
<feature type="domain" description="Phasin" evidence="1">
    <location>
        <begin position="5"/>
        <end position="101"/>
    </location>
</feature>
<reference evidence="2 3" key="1">
    <citation type="submission" date="2017-12" db="EMBL/GenBank/DDBJ databases">
        <title>Draft genome sequence of Ralstonia pickettii 52.</title>
        <authorList>
            <person name="Zheng B."/>
        </authorList>
    </citation>
    <scope>NUCLEOTIDE SEQUENCE [LARGE SCALE GENOMIC DNA]</scope>
    <source>
        <strain evidence="2 3">52</strain>
    </source>
</reference>
<dbReference type="Pfam" id="PF09361">
    <property type="entry name" value="Phasin_2"/>
    <property type="match status" value="1"/>
</dbReference>
<evidence type="ECO:0000313" key="3">
    <source>
        <dbReference type="Proteomes" id="UP000234456"/>
    </source>
</evidence>
<comment type="caution">
    <text evidence="2">The sequence shown here is derived from an EMBL/GenBank/DDBJ whole genome shotgun (WGS) entry which is preliminary data.</text>
</comment>
<evidence type="ECO:0000259" key="1">
    <source>
        <dbReference type="Pfam" id="PF09361"/>
    </source>
</evidence>
<name>A0A2N4TJM3_RALPI</name>
<gene>
    <name evidence="2" type="ORF">C0Q88_24665</name>
</gene>